<protein>
    <submittedName>
        <fullName evidence="2">Uncharacterized protein</fullName>
    </submittedName>
</protein>
<feature type="transmembrane region" description="Helical" evidence="1">
    <location>
        <begin position="116"/>
        <end position="139"/>
    </location>
</feature>
<sequence length="277" mass="30725">MSTTNKDKILDLEDKVMSQIKSGHVQLRSRLMFLAEKLGMKGIFLLCASFAVIFFALVLFYFKQSDNLVYLSFGSRGLYAFLESFPYLLVVSFLILIFIAGFIIRQNGWLYKQSFGRLAFALVIFVVLLGGVLALTNIAEQIEQGMYNSHSAGQIIHPFLGRGLSNRARGLSGRVIEVGADFVNVQTPWEIIRVDMSALSLPVDIEAGEFMIAVGHRQANGFVAEALHALEEDDMPMIGRGVRRQFGNYRPMVPGCLQACFGADTPSGTCREACFVK</sequence>
<comment type="caution">
    <text evidence="2">The sequence shown here is derived from an EMBL/GenBank/DDBJ whole genome shotgun (WGS) entry which is preliminary data.</text>
</comment>
<evidence type="ECO:0000313" key="3">
    <source>
        <dbReference type="Proteomes" id="UP000178254"/>
    </source>
</evidence>
<dbReference type="STRING" id="1798709.A2538_01915"/>
<name>A0A1F6PDQ0_9BACT</name>
<feature type="transmembrane region" description="Helical" evidence="1">
    <location>
        <begin position="38"/>
        <end position="62"/>
    </location>
</feature>
<feature type="transmembrane region" description="Helical" evidence="1">
    <location>
        <begin position="85"/>
        <end position="104"/>
    </location>
</feature>
<dbReference type="Proteomes" id="UP000178254">
    <property type="component" value="Unassembled WGS sequence"/>
</dbReference>
<dbReference type="AlphaFoldDB" id="A0A1F6PDQ0"/>
<dbReference type="EMBL" id="MFRE01000010">
    <property type="protein sequence ID" value="OGH94297.1"/>
    <property type="molecule type" value="Genomic_DNA"/>
</dbReference>
<gene>
    <name evidence="2" type="ORF">A2538_01915</name>
</gene>
<keyword evidence="1" id="KW-1133">Transmembrane helix</keyword>
<reference evidence="2 3" key="1">
    <citation type="journal article" date="2016" name="Nat. Commun.">
        <title>Thousands of microbial genomes shed light on interconnected biogeochemical processes in an aquifer system.</title>
        <authorList>
            <person name="Anantharaman K."/>
            <person name="Brown C.T."/>
            <person name="Hug L.A."/>
            <person name="Sharon I."/>
            <person name="Castelle C.J."/>
            <person name="Probst A.J."/>
            <person name="Thomas B.C."/>
            <person name="Singh A."/>
            <person name="Wilkins M.J."/>
            <person name="Karaoz U."/>
            <person name="Brodie E.L."/>
            <person name="Williams K.H."/>
            <person name="Hubbard S.S."/>
            <person name="Banfield J.F."/>
        </authorList>
    </citation>
    <scope>NUCLEOTIDE SEQUENCE [LARGE SCALE GENOMIC DNA]</scope>
</reference>
<proteinExistence type="predicted"/>
<evidence type="ECO:0000313" key="2">
    <source>
        <dbReference type="EMBL" id="OGH94297.1"/>
    </source>
</evidence>
<organism evidence="2 3">
    <name type="scientific">Candidatus Magasanikbacteria bacterium RIFOXYD2_FULL_41_14</name>
    <dbReference type="NCBI Taxonomy" id="1798709"/>
    <lineage>
        <taxon>Bacteria</taxon>
        <taxon>Candidatus Magasanikiibacteriota</taxon>
    </lineage>
</organism>
<evidence type="ECO:0000256" key="1">
    <source>
        <dbReference type="SAM" id="Phobius"/>
    </source>
</evidence>
<keyword evidence="1" id="KW-0472">Membrane</keyword>
<keyword evidence="1" id="KW-0812">Transmembrane</keyword>
<accession>A0A1F6PDQ0</accession>